<keyword evidence="3" id="KW-0813">Transport</keyword>
<keyword evidence="6 8" id="KW-1133">Transmembrane helix</keyword>
<dbReference type="PANTHER" id="PTHR30472:SF25">
    <property type="entry name" value="ABC TRANSPORTER PERMEASE PROTEIN MJ0876-RELATED"/>
    <property type="match status" value="1"/>
</dbReference>
<dbReference type="OrthoDB" id="3389093at2"/>
<name>H5XDY6_9PSEU</name>
<dbReference type="GO" id="GO:0005886">
    <property type="term" value="C:plasma membrane"/>
    <property type="evidence" value="ECO:0007669"/>
    <property type="project" value="UniProtKB-SubCell"/>
</dbReference>
<dbReference type="RefSeq" id="WP_005452907.1">
    <property type="nucleotide sequence ID" value="NZ_CM001440.1"/>
</dbReference>
<feature type="transmembrane region" description="Helical" evidence="8">
    <location>
        <begin position="54"/>
        <end position="78"/>
    </location>
</feature>
<evidence type="ECO:0000256" key="4">
    <source>
        <dbReference type="ARBA" id="ARBA00022475"/>
    </source>
</evidence>
<evidence type="ECO:0000256" key="7">
    <source>
        <dbReference type="ARBA" id="ARBA00023136"/>
    </source>
</evidence>
<dbReference type="InterPro" id="IPR037294">
    <property type="entry name" value="ABC_BtuC-like"/>
</dbReference>
<feature type="transmembrane region" description="Helical" evidence="8">
    <location>
        <begin position="90"/>
        <end position="108"/>
    </location>
</feature>
<reference evidence="9 10" key="1">
    <citation type="submission" date="2011-11" db="EMBL/GenBank/DDBJ databases">
        <title>The Noncontiguous Finished sequence of Saccharomonospora cyanea NA-134.</title>
        <authorList>
            <consortium name="US DOE Joint Genome Institute"/>
            <person name="Lucas S."/>
            <person name="Han J."/>
            <person name="Lapidus A."/>
            <person name="Cheng J.-F."/>
            <person name="Goodwin L."/>
            <person name="Pitluck S."/>
            <person name="Peters L."/>
            <person name="Ovchinnikova G."/>
            <person name="Lu M."/>
            <person name="Detter J.C."/>
            <person name="Han C."/>
            <person name="Tapia R."/>
            <person name="Land M."/>
            <person name="Hauser L."/>
            <person name="Kyrpides N."/>
            <person name="Ivanova N."/>
            <person name="Pagani I."/>
            <person name="Brambilla E.-M."/>
            <person name="Klenk H.-P."/>
            <person name="Woyke T."/>
        </authorList>
    </citation>
    <scope>NUCLEOTIDE SEQUENCE [LARGE SCALE GENOMIC DNA]</scope>
    <source>
        <strain evidence="9 10">NA-134</strain>
    </source>
</reference>
<feature type="transmembrane region" description="Helical" evidence="8">
    <location>
        <begin position="308"/>
        <end position="328"/>
    </location>
</feature>
<gene>
    <name evidence="9" type="ORF">SaccyDRAFT_0281</name>
</gene>
<dbReference type="PANTHER" id="PTHR30472">
    <property type="entry name" value="FERRIC ENTEROBACTIN TRANSPORT SYSTEM PERMEASE PROTEIN"/>
    <property type="match status" value="1"/>
</dbReference>
<dbReference type="InterPro" id="IPR000522">
    <property type="entry name" value="ABC_transptr_permease_BtuC"/>
</dbReference>
<dbReference type="GO" id="GO:0033214">
    <property type="term" value="P:siderophore-iron import into cell"/>
    <property type="evidence" value="ECO:0007669"/>
    <property type="project" value="TreeGrafter"/>
</dbReference>
<dbReference type="SUPFAM" id="SSF81345">
    <property type="entry name" value="ABC transporter involved in vitamin B12 uptake, BtuC"/>
    <property type="match status" value="1"/>
</dbReference>
<sequence>MTARSFAVWAALLGLLPLVVLLHLTTGTSGADSLAALVGGGDDLTRRIVTELRLPRVLVALAAGACLGVAGCVLQAVLRNPLASPEVTGIGSGAVLGAVAATVLGAAGAERGPAGLAVWAIVGGVVGGGLLWLVAARAARDEHRLVVVGVLVSAVLSGATLVLLTARPQLAGALTQWLIGSLTGRGWVHWHLLWPWLLAVSVAAVAIAGVLDVLAVGSDHAAVVGVEVRTWQGGALLVAVLAASVAIATVGALAFVGLLAPHAARRLVGTAHRATIPASALLGAVTVSAADAVATRVTAWVSASEQQFGLPAGAITAVLGALVLIRVARRPTTSKGQ</sequence>
<dbReference type="Proteomes" id="UP000002791">
    <property type="component" value="Chromosome"/>
</dbReference>
<feature type="transmembrane region" description="Helical" evidence="8">
    <location>
        <begin position="195"/>
        <end position="216"/>
    </location>
</feature>
<feature type="transmembrane region" description="Helical" evidence="8">
    <location>
        <begin position="145"/>
        <end position="164"/>
    </location>
</feature>
<evidence type="ECO:0000313" key="10">
    <source>
        <dbReference type="Proteomes" id="UP000002791"/>
    </source>
</evidence>
<dbReference type="Gene3D" id="1.10.3470.10">
    <property type="entry name" value="ABC transporter involved in vitamin B12 uptake, BtuC"/>
    <property type="match status" value="1"/>
</dbReference>
<evidence type="ECO:0000256" key="6">
    <source>
        <dbReference type="ARBA" id="ARBA00022989"/>
    </source>
</evidence>
<comment type="similarity">
    <text evidence="2">Belongs to the binding-protein-dependent transport system permease family. FecCD subfamily.</text>
</comment>
<organism evidence="9 10">
    <name type="scientific">Saccharomonospora cyanea NA-134</name>
    <dbReference type="NCBI Taxonomy" id="882082"/>
    <lineage>
        <taxon>Bacteria</taxon>
        <taxon>Bacillati</taxon>
        <taxon>Actinomycetota</taxon>
        <taxon>Actinomycetes</taxon>
        <taxon>Pseudonocardiales</taxon>
        <taxon>Pseudonocardiaceae</taxon>
        <taxon>Saccharomonospora</taxon>
    </lineage>
</organism>
<dbReference type="CDD" id="cd06550">
    <property type="entry name" value="TM_ABC_iron-siderophores_like"/>
    <property type="match status" value="1"/>
</dbReference>
<keyword evidence="4" id="KW-1003">Cell membrane</keyword>
<proteinExistence type="inferred from homology"/>
<evidence type="ECO:0000256" key="8">
    <source>
        <dbReference type="SAM" id="Phobius"/>
    </source>
</evidence>
<dbReference type="EMBL" id="CM001440">
    <property type="protein sequence ID" value="EHR59217.1"/>
    <property type="molecule type" value="Genomic_DNA"/>
</dbReference>
<keyword evidence="7 8" id="KW-0472">Membrane</keyword>
<dbReference type="eggNOG" id="COG0609">
    <property type="taxonomic scope" value="Bacteria"/>
</dbReference>
<keyword evidence="5 8" id="KW-0812">Transmembrane</keyword>
<dbReference type="AlphaFoldDB" id="H5XDY6"/>
<feature type="transmembrane region" description="Helical" evidence="8">
    <location>
        <begin position="114"/>
        <end position="133"/>
    </location>
</feature>
<evidence type="ECO:0000256" key="5">
    <source>
        <dbReference type="ARBA" id="ARBA00022692"/>
    </source>
</evidence>
<dbReference type="GO" id="GO:0022857">
    <property type="term" value="F:transmembrane transporter activity"/>
    <property type="evidence" value="ECO:0007669"/>
    <property type="project" value="InterPro"/>
</dbReference>
<evidence type="ECO:0000256" key="3">
    <source>
        <dbReference type="ARBA" id="ARBA00022448"/>
    </source>
</evidence>
<feature type="transmembrane region" description="Helical" evidence="8">
    <location>
        <begin position="236"/>
        <end position="259"/>
    </location>
</feature>
<comment type="subcellular location">
    <subcellularLocation>
        <location evidence="1">Cell membrane</location>
        <topology evidence="1">Multi-pass membrane protein</topology>
    </subcellularLocation>
</comment>
<evidence type="ECO:0000256" key="1">
    <source>
        <dbReference type="ARBA" id="ARBA00004651"/>
    </source>
</evidence>
<evidence type="ECO:0000256" key="2">
    <source>
        <dbReference type="ARBA" id="ARBA00007935"/>
    </source>
</evidence>
<keyword evidence="10" id="KW-1185">Reference proteome</keyword>
<dbReference type="Pfam" id="PF01032">
    <property type="entry name" value="FecCD"/>
    <property type="match status" value="1"/>
</dbReference>
<dbReference type="HOGENOM" id="CLU_013016_1_1_11"/>
<dbReference type="STRING" id="882082.SaccyDRAFT_0281"/>
<accession>H5XDY6</accession>
<protein>
    <submittedName>
        <fullName evidence="9">ABC-type Fe3+-siderophore transport system, permease component</fullName>
    </submittedName>
</protein>
<evidence type="ECO:0000313" key="9">
    <source>
        <dbReference type="EMBL" id="EHR59217.1"/>
    </source>
</evidence>